<dbReference type="SFLD" id="SFLDG01123">
    <property type="entry name" value="methyltransferase_(Class_B)"/>
    <property type="match status" value="1"/>
</dbReference>
<proteinExistence type="predicted"/>
<dbReference type="GO" id="GO:0051539">
    <property type="term" value="F:4 iron, 4 sulfur cluster binding"/>
    <property type="evidence" value="ECO:0007669"/>
    <property type="project" value="UniProtKB-KW"/>
</dbReference>
<dbReference type="RefSeq" id="WP_090308819.1">
    <property type="nucleotide sequence ID" value="NZ_FNRK01000022.1"/>
</dbReference>
<dbReference type="InterPro" id="IPR058240">
    <property type="entry name" value="rSAM_sf"/>
</dbReference>
<dbReference type="AlphaFoldDB" id="A0A1H4DBP7"/>
<dbReference type="InterPro" id="IPR006638">
    <property type="entry name" value="Elp3/MiaA/NifB-like_rSAM"/>
</dbReference>
<keyword evidence="9" id="KW-1185">Reference proteome</keyword>
<dbReference type="InterPro" id="IPR006158">
    <property type="entry name" value="Cobalamin-bd"/>
</dbReference>
<evidence type="ECO:0000256" key="4">
    <source>
        <dbReference type="ARBA" id="ARBA00023004"/>
    </source>
</evidence>
<dbReference type="PANTHER" id="PTHR43409">
    <property type="entry name" value="ANAEROBIC MAGNESIUM-PROTOPORPHYRIN IX MONOMETHYL ESTER CYCLASE-RELATED"/>
    <property type="match status" value="1"/>
</dbReference>
<protein>
    <submittedName>
        <fullName evidence="8">Radical SAM superfamily enzyme YgiQ, UPF0313 family</fullName>
    </submittedName>
</protein>
<dbReference type="Gene3D" id="3.80.30.20">
    <property type="entry name" value="tm_1862 like domain"/>
    <property type="match status" value="1"/>
</dbReference>
<dbReference type="InterPro" id="IPR051198">
    <property type="entry name" value="BchE-like"/>
</dbReference>
<feature type="domain" description="B12-binding" evidence="6">
    <location>
        <begin position="2"/>
        <end position="133"/>
    </location>
</feature>
<dbReference type="STRING" id="81409.SAMN04515656_12224"/>
<dbReference type="PANTHER" id="PTHR43409:SF16">
    <property type="entry name" value="SLR0320 PROTEIN"/>
    <property type="match status" value="1"/>
</dbReference>
<name>A0A1H4DBP7_9FIRM</name>
<dbReference type="SFLD" id="SFLDG01082">
    <property type="entry name" value="B12-binding_domain_containing"/>
    <property type="match status" value="1"/>
</dbReference>
<dbReference type="GO" id="GO:0003824">
    <property type="term" value="F:catalytic activity"/>
    <property type="evidence" value="ECO:0007669"/>
    <property type="project" value="InterPro"/>
</dbReference>
<dbReference type="InterPro" id="IPR025288">
    <property type="entry name" value="DUF4080"/>
</dbReference>
<dbReference type="Pfam" id="PF02310">
    <property type="entry name" value="B12-binding"/>
    <property type="match status" value="1"/>
</dbReference>
<sequence length="560" mass="63202">MTSVTLVGINAKYIHSNLAIRCLRQAVVPRPVGLVELTINDTITHCVDRLLSQEPLVYGFSCYIWNIRYVLELAEILKASSPKCQIILGGPEVSYDASQILGAHPFIDAIVCGEGEEAFTQIIQAIDSGTDYKEMTIPGLVVKDRPRQATLQSLSHLEATPFAYTPGDLEALKGRIIYYETMRGCPFRCAYCLSSTLSGVRTQPLDRVFKELDFFIKHQVRQVKFVDRTFNVNPSRANQILAFLAAQPGDTNFHFEIAADLMDDEMFRIIASAPVGRFQFEIGVQSTHDPALQAITRKTDLTQVKANIRCLVALGNCHIHADLIAGLPHEDYHTFGRSFDTVIALGPQMLQVGFLKLLKGTRLREAAGDFGCRYRSFPPYEVISTQALSAMELQDLRHIEEMVDRYYNSGRFTHTLGFALKSRRWASPFAFFEALSRYWYAAGYDRGAQSRDQLYVILFEYFKAKRAEALAVELLALDARLQGIRKLPHGLLEGPVDSEQSFEILKDEDFVSAFLPELTAHTPKNRHKQVLFMPASSDLREYLDQEGETVVIYKDRFTLV</sequence>
<evidence type="ECO:0000256" key="3">
    <source>
        <dbReference type="ARBA" id="ARBA00022723"/>
    </source>
</evidence>
<gene>
    <name evidence="8" type="ORF">SAMN04515656_12224</name>
</gene>
<evidence type="ECO:0000259" key="7">
    <source>
        <dbReference type="PROSITE" id="PS51918"/>
    </source>
</evidence>
<dbReference type="Gene3D" id="3.40.50.280">
    <property type="entry name" value="Cobalamin-binding domain"/>
    <property type="match status" value="1"/>
</dbReference>
<dbReference type="SMART" id="SM00729">
    <property type="entry name" value="Elp3"/>
    <property type="match status" value="1"/>
</dbReference>
<dbReference type="Pfam" id="PF04055">
    <property type="entry name" value="Radical_SAM"/>
    <property type="match status" value="1"/>
</dbReference>
<dbReference type="GO" id="GO:0005829">
    <property type="term" value="C:cytosol"/>
    <property type="evidence" value="ECO:0007669"/>
    <property type="project" value="TreeGrafter"/>
</dbReference>
<dbReference type="SFLD" id="SFLDS00029">
    <property type="entry name" value="Radical_SAM"/>
    <property type="match status" value="1"/>
</dbReference>
<feature type="domain" description="Radical SAM core" evidence="7">
    <location>
        <begin position="171"/>
        <end position="400"/>
    </location>
</feature>
<evidence type="ECO:0000256" key="1">
    <source>
        <dbReference type="ARBA" id="ARBA00001966"/>
    </source>
</evidence>
<dbReference type="InterPro" id="IPR034466">
    <property type="entry name" value="Methyltransferase_Class_B"/>
</dbReference>
<evidence type="ECO:0000256" key="2">
    <source>
        <dbReference type="ARBA" id="ARBA00022691"/>
    </source>
</evidence>
<reference evidence="8 9" key="1">
    <citation type="submission" date="2016-10" db="EMBL/GenBank/DDBJ databases">
        <authorList>
            <person name="de Groot N.N."/>
        </authorList>
    </citation>
    <scope>NUCLEOTIDE SEQUENCE [LARGE SCALE GENOMIC DNA]</scope>
    <source>
        <strain evidence="8 9">SR12</strain>
    </source>
</reference>
<dbReference type="GO" id="GO:0046872">
    <property type="term" value="F:metal ion binding"/>
    <property type="evidence" value="ECO:0007669"/>
    <property type="project" value="UniProtKB-KW"/>
</dbReference>
<comment type="cofactor">
    <cofactor evidence="1">
        <name>[4Fe-4S] cluster</name>
        <dbReference type="ChEBI" id="CHEBI:49883"/>
    </cofactor>
</comment>
<dbReference type="GO" id="GO:0031419">
    <property type="term" value="F:cobalamin binding"/>
    <property type="evidence" value="ECO:0007669"/>
    <property type="project" value="InterPro"/>
</dbReference>
<evidence type="ECO:0000313" key="9">
    <source>
        <dbReference type="Proteomes" id="UP000199394"/>
    </source>
</evidence>
<evidence type="ECO:0000313" key="8">
    <source>
        <dbReference type="EMBL" id="SEA69870.1"/>
    </source>
</evidence>
<dbReference type="InterPro" id="IPR007197">
    <property type="entry name" value="rSAM"/>
</dbReference>
<dbReference type="EMBL" id="FNRK01000022">
    <property type="protein sequence ID" value="SEA69870.1"/>
    <property type="molecule type" value="Genomic_DNA"/>
</dbReference>
<evidence type="ECO:0000259" key="6">
    <source>
        <dbReference type="PROSITE" id="PS51332"/>
    </source>
</evidence>
<organism evidence="8 9">
    <name type="scientific">Eubacterium aggregans</name>
    <dbReference type="NCBI Taxonomy" id="81409"/>
    <lineage>
        <taxon>Bacteria</taxon>
        <taxon>Bacillati</taxon>
        <taxon>Bacillota</taxon>
        <taxon>Clostridia</taxon>
        <taxon>Eubacteriales</taxon>
        <taxon>Eubacteriaceae</taxon>
        <taxon>Eubacterium</taxon>
    </lineage>
</organism>
<dbReference type="Pfam" id="PF13311">
    <property type="entry name" value="DUF4080"/>
    <property type="match status" value="1"/>
</dbReference>
<dbReference type="SUPFAM" id="SSF102114">
    <property type="entry name" value="Radical SAM enzymes"/>
    <property type="match status" value="1"/>
</dbReference>
<dbReference type="PROSITE" id="PS51918">
    <property type="entry name" value="RADICAL_SAM"/>
    <property type="match status" value="1"/>
</dbReference>
<dbReference type="Proteomes" id="UP000199394">
    <property type="component" value="Unassembled WGS sequence"/>
</dbReference>
<dbReference type="PROSITE" id="PS51332">
    <property type="entry name" value="B12_BINDING"/>
    <property type="match status" value="1"/>
</dbReference>
<keyword evidence="4" id="KW-0408">Iron</keyword>
<evidence type="ECO:0000256" key="5">
    <source>
        <dbReference type="ARBA" id="ARBA00023014"/>
    </source>
</evidence>
<keyword evidence="5" id="KW-0411">Iron-sulfur</keyword>
<dbReference type="OrthoDB" id="9801424at2"/>
<dbReference type="InterPro" id="IPR023404">
    <property type="entry name" value="rSAM_horseshoe"/>
</dbReference>
<accession>A0A1H4DBP7</accession>
<keyword evidence="2" id="KW-0949">S-adenosyl-L-methionine</keyword>
<keyword evidence="3" id="KW-0479">Metal-binding</keyword>
<dbReference type="CDD" id="cd02068">
    <property type="entry name" value="radical_SAM_B12_BD"/>
    <property type="match status" value="1"/>
</dbReference>